<evidence type="ECO:0000313" key="5">
    <source>
        <dbReference type="EMBL" id="KRL85700.1"/>
    </source>
</evidence>
<dbReference type="InterPro" id="IPR000683">
    <property type="entry name" value="Gfo/Idh/MocA-like_OxRdtase_N"/>
</dbReference>
<keyword evidence="2" id="KW-0560">Oxidoreductase</keyword>
<dbReference type="Pfam" id="PF01408">
    <property type="entry name" value="GFO_IDH_MocA"/>
    <property type="match status" value="1"/>
</dbReference>
<name>A0A0R1TZM6_9LACO</name>
<dbReference type="InterPro" id="IPR055170">
    <property type="entry name" value="GFO_IDH_MocA-like_dom"/>
</dbReference>
<evidence type="ECO:0000256" key="1">
    <source>
        <dbReference type="ARBA" id="ARBA00010928"/>
    </source>
</evidence>
<evidence type="ECO:0000259" key="3">
    <source>
        <dbReference type="Pfam" id="PF01408"/>
    </source>
</evidence>
<protein>
    <submittedName>
        <fullName evidence="5">Dehydrogenase-like protein</fullName>
    </submittedName>
</protein>
<dbReference type="GO" id="GO:0016491">
    <property type="term" value="F:oxidoreductase activity"/>
    <property type="evidence" value="ECO:0007669"/>
    <property type="project" value="UniProtKB-KW"/>
</dbReference>
<dbReference type="Gene3D" id="3.30.360.10">
    <property type="entry name" value="Dihydrodipicolinate Reductase, domain 2"/>
    <property type="match status" value="1"/>
</dbReference>
<evidence type="ECO:0000313" key="6">
    <source>
        <dbReference type="Proteomes" id="UP000051922"/>
    </source>
</evidence>
<dbReference type="GO" id="GO:0000166">
    <property type="term" value="F:nucleotide binding"/>
    <property type="evidence" value="ECO:0007669"/>
    <property type="project" value="InterPro"/>
</dbReference>
<gene>
    <name evidence="5" type="ORF">FC50_GL001086</name>
</gene>
<dbReference type="PATRIC" id="fig|1423783.4.peg.1125"/>
<dbReference type="Pfam" id="PF22725">
    <property type="entry name" value="GFO_IDH_MocA_C3"/>
    <property type="match status" value="1"/>
</dbReference>
<dbReference type="InterPro" id="IPR050984">
    <property type="entry name" value="Gfo/Idh/MocA_domain"/>
</dbReference>
<keyword evidence="6" id="KW-1185">Reference proteome</keyword>
<dbReference type="SUPFAM" id="SSF55347">
    <property type="entry name" value="Glyceraldehyde-3-phosphate dehydrogenase-like, C-terminal domain"/>
    <property type="match status" value="1"/>
</dbReference>
<dbReference type="SUPFAM" id="SSF51735">
    <property type="entry name" value="NAD(P)-binding Rossmann-fold domains"/>
    <property type="match status" value="1"/>
</dbReference>
<dbReference type="AlphaFoldDB" id="A0A0R1TZM6"/>
<dbReference type="STRING" id="1423783.FC50_GL001086"/>
<proteinExistence type="inferred from homology"/>
<organism evidence="5 6">
    <name type="scientific">Lacticaseibacillus pantheris DSM 15945 = JCM 12539 = NBRC 106106</name>
    <dbReference type="NCBI Taxonomy" id="1423783"/>
    <lineage>
        <taxon>Bacteria</taxon>
        <taxon>Bacillati</taxon>
        <taxon>Bacillota</taxon>
        <taxon>Bacilli</taxon>
        <taxon>Lactobacillales</taxon>
        <taxon>Lactobacillaceae</taxon>
        <taxon>Lacticaseibacillus</taxon>
    </lineage>
</organism>
<comment type="caution">
    <text evidence="5">The sequence shown here is derived from an EMBL/GenBank/DDBJ whole genome shotgun (WGS) entry which is preliminary data.</text>
</comment>
<reference evidence="5 6" key="1">
    <citation type="journal article" date="2015" name="Genome Announc.">
        <title>Expanding the biotechnology potential of lactobacilli through comparative genomics of 213 strains and associated genera.</title>
        <authorList>
            <person name="Sun Z."/>
            <person name="Harris H.M."/>
            <person name="McCann A."/>
            <person name="Guo C."/>
            <person name="Argimon S."/>
            <person name="Zhang W."/>
            <person name="Yang X."/>
            <person name="Jeffery I.B."/>
            <person name="Cooney J.C."/>
            <person name="Kagawa T.F."/>
            <person name="Liu W."/>
            <person name="Song Y."/>
            <person name="Salvetti E."/>
            <person name="Wrobel A."/>
            <person name="Rasinkangas P."/>
            <person name="Parkhill J."/>
            <person name="Rea M.C."/>
            <person name="O'Sullivan O."/>
            <person name="Ritari J."/>
            <person name="Douillard F.P."/>
            <person name="Paul Ross R."/>
            <person name="Yang R."/>
            <person name="Briner A.E."/>
            <person name="Felis G.E."/>
            <person name="de Vos W.M."/>
            <person name="Barrangou R."/>
            <person name="Klaenhammer T.R."/>
            <person name="Caufield P.W."/>
            <person name="Cui Y."/>
            <person name="Zhang H."/>
            <person name="O'Toole P.W."/>
        </authorList>
    </citation>
    <scope>NUCLEOTIDE SEQUENCE [LARGE SCALE GENOMIC DNA]</scope>
    <source>
        <strain evidence="5 6">DSM 15945</strain>
    </source>
</reference>
<sequence>MAYKMKQYRWGMIGAGWIAHEMADALNAVNGSVYAVAGGDVTKLKQFARDKHVEHVYTDVDDMINDPQVDIIYIATPHTFHYDYIKRALLAGKHVFSEKAITVNARQFDEVQRLAHDRGLILTEGFTLYHMPIYQQVRDLIAAGKLGEIKLVQVNFGSLKDYDPQNRFFNKDLAGGALLDIGGYATAFARMFLASQPDVTLTTVKYFETGVDEQSGIILKDDQEQLAVMALSMRAKQPKRGVISGTKGYVEINDYPRATTAAVTYTADAHTTTTDTLTAGNAADALSYEVQDMQRYVEQGHDDGQLDWSHDVAHILNNVRNQWGLKYPFD</sequence>
<accession>A0A0R1TZM6</accession>
<dbReference type="Proteomes" id="UP000051922">
    <property type="component" value="Unassembled WGS sequence"/>
</dbReference>
<evidence type="ECO:0000259" key="4">
    <source>
        <dbReference type="Pfam" id="PF22725"/>
    </source>
</evidence>
<dbReference type="InterPro" id="IPR036291">
    <property type="entry name" value="NAD(P)-bd_dom_sf"/>
</dbReference>
<dbReference type="Gene3D" id="3.40.50.720">
    <property type="entry name" value="NAD(P)-binding Rossmann-like Domain"/>
    <property type="match status" value="1"/>
</dbReference>
<dbReference type="EMBL" id="AZFJ01000049">
    <property type="protein sequence ID" value="KRL85700.1"/>
    <property type="molecule type" value="Genomic_DNA"/>
</dbReference>
<feature type="domain" description="Gfo/Idh/MocA-like oxidoreductase N-terminal" evidence="3">
    <location>
        <begin position="9"/>
        <end position="126"/>
    </location>
</feature>
<comment type="similarity">
    <text evidence="1">Belongs to the Gfo/Idh/MocA family.</text>
</comment>
<feature type="domain" description="GFO/IDH/MocA-like oxidoreductase" evidence="4">
    <location>
        <begin position="134"/>
        <end position="250"/>
    </location>
</feature>
<dbReference type="PANTHER" id="PTHR22604">
    <property type="entry name" value="OXIDOREDUCTASES"/>
    <property type="match status" value="1"/>
</dbReference>
<evidence type="ECO:0000256" key="2">
    <source>
        <dbReference type="ARBA" id="ARBA00023002"/>
    </source>
</evidence>
<dbReference type="PANTHER" id="PTHR22604:SF105">
    <property type="entry name" value="TRANS-1,2-DIHYDROBENZENE-1,2-DIOL DEHYDROGENASE"/>
    <property type="match status" value="1"/>
</dbReference>